<dbReference type="PANTHER" id="PTHR35004:SF8">
    <property type="entry name" value="TRANSPOSASE RV3428C-RELATED"/>
    <property type="match status" value="1"/>
</dbReference>
<proteinExistence type="inferred from homology"/>
<dbReference type="Pfam" id="PF22483">
    <property type="entry name" value="Mu-transpos_C_2"/>
    <property type="match status" value="1"/>
</dbReference>
<protein>
    <submittedName>
        <fullName evidence="7">IS21 family transposase</fullName>
    </submittedName>
</protein>
<evidence type="ECO:0000313" key="7">
    <source>
        <dbReference type="EMBL" id="MCV7228200.1"/>
    </source>
</evidence>
<evidence type="ECO:0000256" key="1">
    <source>
        <dbReference type="ARBA" id="ARBA00009277"/>
    </source>
</evidence>
<dbReference type="RefSeq" id="WP_264069270.1">
    <property type="nucleotide sequence ID" value="NZ_JACKTY010000031.1"/>
</dbReference>
<reference evidence="7 8" key="1">
    <citation type="journal article" date="2022" name="BMC Genomics">
        <title>Comparative genome analysis of mycobacteria focusing on tRNA and non-coding RNA.</title>
        <authorList>
            <person name="Behra P.R.K."/>
            <person name="Pettersson B.M.F."/>
            <person name="Ramesh M."/>
            <person name="Das S."/>
            <person name="Dasgupta S."/>
            <person name="Kirsebom L.A."/>
        </authorList>
    </citation>
    <scope>NUCLEOTIDE SEQUENCE [LARGE SCALE GENOMIC DNA]</scope>
    <source>
        <strain evidence="7 8">DSM 44078</strain>
    </source>
</reference>
<keyword evidence="8" id="KW-1185">Reference proteome</keyword>
<keyword evidence="3" id="KW-0238">DNA-binding</keyword>
<organism evidence="7 8">
    <name type="scientific">Mycolicibacterium komossense</name>
    <dbReference type="NCBI Taxonomy" id="1779"/>
    <lineage>
        <taxon>Bacteria</taxon>
        <taxon>Bacillati</taxon>
        <taxon>Actinomycetota</taxon>
        <taxon>Actinomycetes</taxon>
        <taxon>Mycobacteriales</taxon>
        <taxon>Mycobacteriaceae</taxon>
        <taxon>Mycolicibacterium</taxon>
    </lineage>
</organism>
<keyword evidence="4" id="KW-0233">DNA recombination</keyword>
<comment type="caution">
    <text evidence="7">The sequence shown here is derived from an EMBL/GenBank/DDBJ whole genome shotgun (WGS) entry which is preliminary data.</text>
</comment>
<evidence type="ECO:0000313" key="8">
    <source>
        <dbReference type="Proteomes" id="UP001526201"/>
    </source>
</evidence>
<evidence type="ECO:0000256" key="3">
    <source>
        <dbReference type="ARBA" id="ARBA00023125"/>
    </source>
</evidence>
<dbReference type="PROSITE" id="PS50994">
    <property type="entry name" value="INTEGRASE"/>
    <property type="match status" value="1"/>
</dbReference>
<dbReference type="EMBL" id="JACKTY010000031">
    <property type="protein sequence ID" value="MCV7228200.1"/>
    <property type="molecule type" value="Genomic_DNA"/>
</dbReference>
<feature type="domain" description="HTH IS21-type" evidence="5">
    <location>
        <begin position="6"/>
        <end position="67"/>
    </location>
</feature>
<dbReference type="PANTHER" id="PTHR35004">
    <property type="entry name" value="TRANSPOSASE RV3428C-RELATED"/>
    <property type="match status" value="1"/>
</dbReference>
<comment type="similarity">
    <text evidence="1">Belongs to the transposase IS21/IS408/IS1162 family.</text>
</comment>
<keyword evidence="2" id="KW-0815">Transposition</keyword>
<evidence type="ECO:0000256" key="4">
    <source>
        <dbReference type="ARBA" id="ARBA00023172"/>
    </source>
</evidence>
<dbReference type="InterPro" id="IPR017894">
    <property type="entry name" value="HTH_IS21_transposase_type"/>
</dbReference>
<evidence type="ECO:0000259" key="5">
    <source>
        <dbReference type="PROSITE" id="PS50531"/>
    </source>
</evidence>
<dbReference type="Proteomes" id="UP001526201">
    <property type="component" value="Unassembled WGS sequence"/>
</dbReference>
<accession>A0ABT3CFF4</accession>
<feature type="domain" description="Integrase catalytic" evidence="6">
    <location>
        <begin position="111"/>
        <end position="281"/>
    </location>
</feature>
<name>A0ABT3CFF4_9MYCO</name>
<dbReference type="InterPro" id="IPR054353">
    <property type="entry name" value="IstA-like_C"/>
</dbReference>
<evidence type="ECO:0000259" key="6">
    <source>
        <dbReference type="PROSITE" id="PS50994"/>
    </source>
</evidence>
<gene>
    <name evidence="7" type="ORF">H7J73_19500</name>
</gene>
<dbReference type="SUPFAM" id="SSF53098">
    <property type="entry name" value="Ribonuclease H-like"/>
    <property type="match status" value="1"/>
</dbReference>
<dbReference type="InterPro" id="IPR012337">
    <property type="entry name" value="RNaseH-like_sf"/>
</dbReference>
<dbReference type="PROSITE" id="PS50531">
    <property type="entry name" value="HTH_IS21"/>
    <property type="match status" value="1"/>
</dbReference>
<dbReference type="Gene3D" id="3.30.420.10">
    <property type="entry name" value="Ribonuclease H-like superfamily/Ribonuclease H"/>
    <property type="match status" value="1"/>
</dbReference>
<evidence type="ECO:0000256" key="2">
    <source>
        <dbReference type="ARBA" id="ARBA00022578"/>
    </source>
</evidence>
<dbReference type="NCBIfam" id="NF033546">
    <property type="entry name" value="transpos_IS21"/>
    <property type="match status" value="1"/>
</dbReference>
<dbReference type="InterPro" id="IPR001584">
    <property type="entry name" value="Integrase_cat-core"/>
</dbReference>
<sequence>MRSVEDWAEIRRLHRAEGVPIREVARRLGIARNTVRAALAAERPPQYERKPRGSVADEYEPQIRALLDEWPKMPAPVIAERIGWPYSISPLKKKLQKIRPEYVGVDPVDRFVYRPGEIAQCDLWFPAPRIAVGDGRERVLPVLVMVSGFSRTIGAVMLPSRQAGDILSGMWLLICRWGRVPKTLVWDREAAIGGTGRVSTAATAFAGTLATRIHLAPPRDPEYKGMVERANGYLETSFLPGRRFVSPVDFNGQIKEWLEWANTRTVRSIGARPVDLFETDCQAMLELPPMVPPIGLTHRIRLSRDYYVRVDAVDYSVDPRVIGRFVDITASLEDVVVRCDGQVVARHARCWAAHATVTDAAHVSIAAGLRNALADQRRRREAATRRHHDGHPVALRALPDYDALFGVDFDSTPTTVRNSS</sequence>
<dbReference type="InterPro" id="IPR036397">
    <property type="entry name" value="RNaseH_sf"/>
</dbReference>